<dbReference type="PANTHER" id="PTHR38790">
    <property type="entry name" value="2EXR DOMAIN-CONTAINING PROTEIN-RELATED"/>
    <property type="match status" value="1"/>
</dbReference>
<gene>
    <name evidence="3" type="ORF">P170DRAFT_397515</name>
</gene>
<dbReference type="PANTHER" id="PTHR38790:SF8">
    <property type="entry name" value="F-BOX DOMAIN-CONTAINING PROTEIN"/>
    <property type="match status" value="1"/>
</dbReference>
<protein>
    <recommendedName>
        <fullName evidence="2">DUF7730 domain-containing protein</fullName>
    </recommendedName>
</protein>
<dbReference type="Pfam" id="PF24864">
    <property type="entry name" value="DUF7730"/>
    <property type="match status" value="1"/>
</dbReference>
<evidence type="ECO:0000313" key="3">
    <source>
        <dbReference type="EMBL" id="PLB54272.1"/>
    </source>
</evidence>
<feature type="compositionally biased region" description="Polar residues" evidence="1">
    <location>
        <begin position="48"/>
        <end position="57"/>
    </location>
</feature>
<evidence type="ECO:0000256" key="1">
    <source>
        <dbReference type="SAM" id="MobiDB-lite"/>
    </source>
</evidence>
<sequence>MATKPSRAYKARPKKNKKSQGSGSQTRQPADRNLKTRHPARKSDNHNRPNANTNTHKITTRKASFLLLPPEIRWQIYQELFHLYRVEIIRRKDKKKGKKKRDPPKSTPYRLCHRHLVPRGVRSQTVWRNPGRPAYEPLPIAIVFACKLTYCETIHLFYSKMQFVFNCTKTIARFLKTASKDSQSAINHVELNHIMYNEPRLTEFREYKFRSDRAWYLVCDEMSQSFGSLRVLHVHMTVFDWPIHLEIGERWSFPLLVFGEHGRQLDIAHIWLQMPRFSKEKLKSVARSIEEKIMRPESFQIREDERLARKLMGRVKARKILTLAF</sequence>
<evidence type="ECO:0000313" key="4">
    <source>
        <dbReference type="Proteomes" id="UP000234275"/>
    </source>
</evidence>
<feature type="compositionally biased region" description="Basic residues" evidence="1">
    <location>
        <begin position="7"/>
        <end position="18"/>
    </location>
</feature>
<name>A0A2I2GN11_9EURO</name>
<dbReference type="GeneID" id="36553881"/>
<comment type="caution">
    <text evidence="3">The sequence shown here is derived from an EMBL/GenBank/DDBJ whole genome shotgun (WGS) entry which is preliminary data.</text>
</comment>
<reference evidence="3 4" key="1">
    <citation type="submission" date="2016-12" db="EMBL/GenBank/DDBJ databases">
        <title>The genomes of Aspergillus section Nigri reveals drivers in fungal speciation.</title>
        <authorList>
            <consortium name="DOE Joint Genome Institute"/>
            <person name="Vesth T.C."/>
            <person name="Nybo J."/>
            <person name="Theobald S."/>
            <person name="Brandl J."/>
            <person name="Frisvad J.C."/>
            <person name="Nielsen K.F."/>
            <person name="Lyhne E.K."/>
            <person name="Kogle M.E."/>
            <person name="Kuo A."/>
            <person name="Riley R."/>
            <person name="Clum A."/>
            <person name="Nolan M."/>
            <person name="Lipzen A."/>
            <person name="Salamov A."/>
            <person name="Henrissat B."/>
            <person name="Wiebenga A."/>
            <person name="De Vries R.P."/>
            <person name="Grigoriev I.V."/>
            <person name="Mortensen U.H."/>
            <person name="Andersen M.R."/>
            <person name="Baker S.E."/>
        </authorList>
    </citation>
    <scope>NUCLEOTIDE SEQUENCE [LARGE SCALE GENOMIC DNA]</scope>
    <source>
        <strain evidence="3 4">IBT 23096</strain>
    </source>
</reference>
<organism evidence="3 4">
    <name type="scientific">Aspergillus steynii IBT 23096</name>
    <dbReference type="NCBI Taxonomy" id="1392250"/>
    <lineage>
        <taxon>Eukaryota</taxon>
        <taxon>Fungi</taxon>
        <taxon>Dikarya</taxon>
        <taxon>Ascomycota</taxon>
        <taxon>Pezizomycotina</taxon>
        <taxon>Eurotiomycetes</taxon>
        <taxon>Eurotiomycetidae</taxon>
        <taxon>Eurotiales</taxon>
        <taxon>Aspergillaceae</taxon>
        <taxon>Aspergillus</taxon>
        <taxon>Aspergillus subgen. Circumdati</taxon>
    </lineage>
</organism>
<dbReference type="RefSeq" id="XP_024709574.1">
    <property type="nucleotide sequence ID" value="XM_024846182.1"/>
</dbReference>
<dbReference type="AlphaFoldDB" id="A0A2I2GN11"/>
<evidence type="ECO:0000259" key="2">
    <source>
        <dbReference type="Pfam" id="PF24864"/>
    </source>
</evidence>
<dbReference type="EMBL" id="MSFO01000001">
    <property type="protein sequence ID" value="PLB54272.1"/>
    <property type="molecule type" value="Genomic_DNA"/>
</dbReference>
<keyword evidence="4" id="KW-1185">Reference proteome</keyword>
<dbReference type="STRING" id="1392250.A0A2I2GN11"/>
<dbReference type="OrthoDB" id="4757095at2759"/>
<dbReference type="Proteomes" id="UP000234275">
    <property type="component" value="Unassembled WGS sequence"/>
</dbReference>
<dbReference type="InterPro" id="IPR056632">
    <property type="entry name" value="DUF7730"/>
</dbReference>
<proteinExistence type="predicted"/>
<accession>A0A2I2GN11</accession>
<feature type="region of interest" description="Disordered" evidence="1">
    <location>
        <begin position="1"/>
        <end position="57"/>
    </location>
</feature>
<feature type="domain" description="DUF7730" evidence="2">
    <location>
        <begin position="63"/>
        <end position="237"/>
    </location>
</feature>
<dbReference type="VEuPathDB" id="FungiDB:P170DRAFT_397515"/>